<dbReference type="InterPro" id="IPR011074">
    <property type="entry name" value="CRAL/TRIO_N_dom"/>
</dbReference>
<dbReference type="InterPro" id="IPR036865">
    <property type="entry name" value="CRAL-TRIO_dom_sf"/>
</dbReference>
<dbReference type="SMART" id="SM01100">
    <property type="entry name" value="CRAL_TRIO_N"/>
    <property type="match status" value="1"/>
</dbReference>
<dbReference type="OMA" id="CIKSDKG"/>
<keyword evidence="4" id="KW-0175">Coiled coil</keyword>
<comment type="caution">
    <text evidence="7">The sequence shown here is derived from an EMBL/GenBank/DDBJ whole genome shotgun (WGS) entry which is preliminary data.</text>
</comment>
<dbReference type="OrthoDB" id="1434354at2759"/>
<evidence type="ECO:0000313" key="7">
    <source>
        <dbReference type="EMBL" id="KAH7435859.1"/>
    </source>
</evidence>
<dbReference type="CDD" id="cd00170">
    <property type="entry name" value="SEC14"/>
    <property type="match status" value="1"/>
</dbReference>
<gene>
    <name evidence="7" type="ORF">KP509_06G082100</name>
</gene>
<keyword evidence="8" id="KW-1185">Reference proteome</keyword>
<dbReference type="InterPro" id="IPR051026">
    <property type="entry name" value="PI/PC_transfer"/>
</dbReference>
<feature type="domain" description="CRAL-TRIO" evidence="6">
    <location>
        <begin position="134"/>
        <end position="308"/>
    </location>
</feature>
<dbReference type="SUPFAM" id="SSF46938">
    <property type="entry name" value="CRAL/TRIO N-terminal domain"/>
    <property type="match status" value="1"/>
</dbReference>
<evidence type="ECO:0000256" key="2">
    <source>
        <dbReference type="ARBA" id="ARBA00004395"/>
    </source>
</evidence>
<protein>
    <recommendedName>
        <fullName evidence="6">CRAL-TRIO domain-containing protein</fullName>
    </recommendedName>
</protein>
<feature type="compositionally biased region" description="Basic and acidic residues" evidence="5">
    <location>
        <begin position="1"/>
        <end position="21"/>
    </location>
</feature>
<evidence type="ECO:0000256" key="3">
    <source>
        <dbReference type="ARBA" id="ARBA00038020"/>
    </source>
</evidence>
<comment type="similarity">
    <text evidence="3">Belongs to the SFH family.</text>
</comment>
<dbReference type="PROSITE" id="PS50191">
    <property type="entry name" value="CRAL_TRIO"/>
    <property type="match status" value="1"/>
</dbReference>
<dbReference type="Gene3D" id="1.10.8.20">
    <property type="entry name" value="N-terminal domain of phosphatidylinositol transfer protein sec14p"/>
    <property type="match status" value="1"/>
</dbReference>
<evidence type="ECO:0000256" key="5">
    <source>
        <dbReference type="SAM" id="MobiDB-lite"/>
    </source>
</evidence>
<dbReference type="GO" id="GO:0005886">
    <property type="term" value="C:plasma membrane"/>
    <property type="evidence" value="ECO:0007669"/>
    <property type="project" value="UniProtKB-SubCell"/>
</dbReference>
<sequence length="608" mass="69028">MDYEGRERKSDAEHDTDEERKGKRKMGTLRSMITSQRLRNTLRRRARKSRSLLHFFAIQDIRDEQDQRFVETFRQVLVRENLLPKRHDDYHMLLRFLKARKFDLEKTKNMWASMLEWREAFGVDRIEEYFEYLELEEVRKYYLQGHHGVDKEGRPVYIGRLGKLEPSRLMEVTTVERFIKYHILEFERTLNKIYPACSVASKKHIDSTTTILDVAGLSLKNVSKSTRELALRLHRIDADNYPETLHHMFIVNAGPGFRIVWNSMKNFLDPKSTAKISVIGNKFQNKLLEVIDESELPDFLGGSCSCANKGGCLRSDKGPWNDSFIMQAVNGGKLQNARQIVTISSIDGKMTSQTGVIKGKETLLSTAESGSDVDEIISPHGSNSFHDPALVSVHEEVTCGSMKIPGGGGSAITIDKGVDMAGQQSSRSSVLIPGISSQTALKNLICHAPQNVMAVLIAFMANIWARVRRIKCCDGIRHGSEQKKKSHRFCPDYEHGSHPVGLEPPYALYPSVYLDTCPAIKSRLDKLEEVVNRLSKGENSHSSSDAYIAASLERVRSLETELTETRKDLKLLLERQSQLHQHLEYNFRRIKVAGNFSCLITPCCELSP</sequence>
<reference evidence="7" key="1">
    <citation type="submission" date="2021-08" db="EMBL/GenBank/DDBJ databases">
        <title>WGS assembly of Ceratopteris richardii.</title>
        <authorList>
            <person name="Marchant D.B."/>
            <person name="Chen G."/>
            <person name="Jenkins J."/>
            <person name="Shu S."/>
            <person name="Leebens-Mack J."/>
            <person name="Grimwood J."/>
            <person name="Schmutz J."/>
            <person name="Soltis P."/>
            <person name="Soltis D."/>
            <person name="Chen Z.-H."/>
        </authorList>
    </citation>
    <scope>NUCLEOTIDE SEQUENCE</scope>
    <source>
        <strain evidence="7">Whitten #5841</strain>
        <tissue evidence="7">Leaf</tissue>
    </source>
</reference>
<dbReference type="Pfam" id="PF03765">
    <property type="entry name" value="CRAL_TRIO_N"/>
    <property type="match status" value="1"/>
</dbReference>
<evidence type="ECO:0000256" key="1">
    <source>
        <dbReference type="ARBA" id="ARBA00004202"/>
    </source>
</evidence>
<dbReference type="SUPFAM" id="SSF52087">
    <property type="entry name" value="CRAL/TRIO domain"/>
    <property type="match status" value="1"/>
</dbReference>
<evidence type="ECO:0000259" key="6">
    <source>
        <dbReference type="PROSITE" id="PS50191"/>
    </source>
</evidence>
<dbReference type="EMBL" id="CM035411">
    <property type="protein sequence ID" value="KAH7435859.1"/>
    <property type="molecule type" value="Genomic_DNA"/>
</dbReference>
<dbReference type="Pfam" id="PF00650">
    <property type="entry name" value="CRAL_TRIO"/>
    <property type="match status" value="1"/>
</dbReference>
<dbReference type="GO" id="GO:0000139">
    <property type="term" value="C:Golgi membrane"/>
    <property type="evidence" value="ECO:0007669"/>
    <property type="project" value="UniProtKB-SubCell"/>
</dbReference>
<proteinExistence type="inferred from homology"/>
<dbReference type="InterPro" id="IPR001251">
    <property type="entry name" value="CRAL-TRIO_dom"/>
</dbReference>
<dbReference type="PANTHER" id="PTHR45657">
    <property type="entry name" value="CRAL-TRIO DOMAIN-CONTAINING PROTEIN YKL091C-RELATED"/>
    <property type="match status" value="1"/>
</dbReference>
<dbReference type="Gene3D" id="3.40.525.10">
    <property type="entry name" value="CRAL-TRIO lipid binding domain"/>
    <property type="match status" value="1"/>
</dbReference>
<dbReference type="PANTHER" id="PTHR45657:SF1">
    <property type="entry name" value="CRAL-TRIO DOMAIN-CONTAINING PROTEIN YKL091C-RELATED"/>
    <property type="match status" value="1"/>
</dbReference>
<dbReference type="AlphaFoldDB" id="A0A8T2UUU3"/>
<comment type="subcellular location">
    <subcellularLocation>
        <location evidence="1">Cell membrane</location>
        <topology evidence="1">Peripheral membrane protein</topology>
    </subcellularLocation>
    <subcellularLocation>
        <location evidence="2">Golgi apparatus membrane</location>
        <topology evidence="2">Peripheral membrane protein</topology>
    </subcellularLocation>
</comment>
<dbReference type="SMART" id="SM00516">
    <property type="entry name" value="SEC14"/>
    <property type="match status" value="1"/>
</dbReference>
<feature type="region of interest" description="Disordered" evidence="5">
    <location>
        <begin position="1"/>
        <end position="30"/>
    </location>
</feature>
<dbReference type="Proteomes" id="UP000825935">
    <property type="component" value="Chromosome 6"/>
</dbReference>
<name>A0A8T2UUU3_CERRI</name>
<evidence type="ECO:0000256" key="4">
    <source>
        <dbReference type="SAM" id="Coils"/>
    </source>
</evidence>
<evidence type="ECO:0000313" key="8">
    <source>
        <dbReference type="Proteomes" id="UP000825935"/>
    </source>
</evidence>
<feature type="coiled-coil region" evidence="4">
    <location>
        <begin position="548"/>
        <end position="575"/>
    </location>
</feature>
<dbReference type="InterPro" id="IPR036273">
    <property type="entry name" value="CRAL/TRIO_N_dom_sf"/>
</dbReference>
<organism evidence="7 8">
    <name type="scientific">Ceratopteris richardii</name>
    <name type="common">Triangle waterfern</name>
    <dbReference type="NCBI Taxonomy" id="49495"/>
    <lineage>
        <taxon>Eukaryota</taxon>
        <taxon>Viridiplantae</taxon>
        <taxon>Streptophyta</taxon>
        <taxon>Embryophyta</taxon>
        <taxon>Tracheophyta</taxon>
        <taxon>Polypodiopsida</taxon>
        <taxon>Polypodiidae</taxon>
        <taxon>Polypodiales</taxon>
        <taxon>Pteridineae</taxon>
        <taxon>Pteridaceae</taxon>
        <taxon>Parkerioideae</taxon>
        <taxon>Ceratopteris</taxon>
    </lineage>
</organism>
<accession>A0A8T2UUU3</accession>